<protein>
    <submittedName>
        <fullName evidence="1">Coat protein</fullName>
    </submittedName>
</protein>
<name>A0ABY3SUY2_9VIRU</name>
<evidence type="ECO:0000313" key="1">
    <source>
        <dbReference type="EMBL" id="UJQ85072.1"/>
    </source>
</evidence>
<keyword evidence="1" id="KW-0167">Capsid protein</keyword>
<reference evidence="1" key="2">
    <citation type="journal article" date="2022" name="Nat. Microbiol.">
        <title>RNA viromes from terrestrial sites across China expand environmental viral diversity.</title>
        <authorList>
            <person name="Chiapello M."/>
            <person name="Rodriguez-Romero J."/>
            <person name="Ayllon M.A."/>
            <person name="Turina M."/>
        </authorList>
    </citation>
    <scope>NUCLEOTIDE SEQUENCE</scope>
    <source>
        <strain evidence="1">S48-k141_1496675</strain>
    </source>
</reference>
<dbReference type="Proteomes" id="UP001058614">
    <property type="component" value="Segment"/>
</dbReference>
<proteinExistence type="predicted"/>
<dbReference type="Gene3D" id="2.40.160.220">
    <property type="match status" value="1"/>
</dbReference>
<dbReference type="Pfam" id="PF22387">
    <property type="entry name" value="PhiCb5_coat"/>
    <property type="match status" value="1"/>
</dbReference>
<evidence type="ECO:0000313" key="2">
    <source>
        <dbReference type="Proteomes" id="UP001058614"/>
    </source>
</evidence>
<dbReference type="EMBL" id="MZ679540">
    <property type="protein sequence ID" value="UJQ85072.1"/>
    <property type="molecule type" value="Genomic_RNA"/>
</dbReference>
<dbReference type="InterPro" id="IPR054457">
    <property type="entry name" value="PhiCb5_coat"/>
</dbReference>
<reference evidence="1" key="1">
    <citation type="submission" date="2021-05" db="EMBL/GenBank/DDBJ databases">
        <authorList>
            <person name="Chen Y.-M."/>
            <person name="Zhang Y.-Z."/>
        </authorList>
    </citation>
    <scope>NUCLEOTIDE SEQUENCE</scope>
    <source>
        <strain evidence="1">S48-k141_1496675</strain>
    </source>
</reference>
<accession>A0ABY3SUY2</accession>
<dbReference type="GO" id="GO:0019028">
    <property type="term" value="C:viral capsid"/>
    <property type="evidence" value="ECO:0007669"/>
    <property type="project" value="UniProtKB-KW"/>
</dbReference>
<keyword evidence="2" id="KW-1185">Reference proteome</keyword>
<keyword evidence="1" id="KW-0946">Virion</keyword>
<sequence length="125" mass="13327">MLGSTLTITMDGSGGTAKVLPLVNQDNYSSEYYLDEGLVTYTAKVRHTAETSSPGKQAFDRHNVTFSRFVKPVAPATLGSLSEVTYTIRNDPSGVAAEIIDLSEAMSFYMVKAGGIAAKLLGKES</sequence>
<organism evidence="1 2">
    <name type="scientific">Leviviridae sp</name>
    <dbReference type="NCBI Taxonomy" id="2027243"/>
    <lineage>
        <taxon>Viruses</taxon>
        <taxon>Riboviria</taxon>
        <taxon>Orthornavirae</taxon>
        <taxon>Lenarviricota</taxon>
        <taxon>Leviviricetes</taxon>
        <taxon>Norzivirales</taxon>
        <taxon>Fiersviridae</taxon>
    </lineage>
</organism>